<evidence type="ECO:0000313" key="2">
    <source>
        <dbReference type="EMBL" id="SAL29642.1"/>
    </source>
</evidence>
<proteinExistence type="predicted"/>
<organism evidence="2 3">
    <name type="scientific">Caballeronia sordidicola</name>
    <name type="common">Burkholderia sordidicola</name>
    <dbReference type="NCBI Taxonomy" id="196367"/>
    <lineage>
        <taxon>Bacteria</taxon>
        <taxon>Pseudomonadati</taxon>
        <taxon>Pseudomonadota</taxon>
        <taxon>Betaproteobacteria</taxon>
        <taxon>Burkholderiales</taxon>
        <taxon>Burkholderiaceae</taxon>
        <taxon>Caballeronia</taxon>
    </lineage>
</organism>
<name>A0A158GC97_CABSO</name>
<reference evidence="2 3" key="1">
    <citation type="submission" date="2016-01" db="EMBL/GenBank/DDBJ databases">
        <authorList>
            <person name="Oliw E.H."/>
        </authorList>
    </citation>
    <scope>NUCLEOTIDE SEQUENCE [LARGE SCALE GENOMIC DNA]</scope>
    <source>
        <strain evidence="2">LMG 22029</strain>
    </source>
</reference>
<dbReference type="Proteomes" id="UP000054893">
    <property type="component" value="Unassembled WGS sequence"/>
</dbReference>
<feature type="compositionally biased region" description="Polar residues" evidence="1">
    <location>
        <begin position="1"/>
        <end position="25"/>
    </location>
</feature>
<feature type="compositionally biased region" description="Basic and acidic residues" evidence="1">
    <location>
        <begin position="187"/>
        <end position="211"/>
    </location>
</feature>
<dbReference type="AlphaFoldDB" id="A0A158GC97"/>
<feature type="region of interest" description="Disordered" evidence="1">
    <location>
        <begin position="1"/>
        <end position="28"/>
    </location>
</feature>
<sequence length="313" mass="32226">MSVPDPSNSKAPPSLLSSKGKSDQANGARILASLEGRVEGSSERPAIGKAAYAALGSLLLGIAAWGGWHYFSESRPESAVHAQLATSANNFKAATPPPVTNASESITAKNVPASAVEDKSQAAAIVATDDDAEPGTTGRIASALESGAASASFMSSGTRSAKSVIATEASRKKDEATAKTCTAHIDAKAENKSIRRDVRESRGRSASKHEALAAQNRSRSGAPAAAKQDDQDVDLLAALVSRTKPYTPPSAGKAALTGTPASMKADPGIATRLKQCGKENFFSDEICRWRVCNGYWGKDPACPAASASNGGQK</sequence>
<evidence type="ECO:0000256" key="1">
    <source>
        <dbReference type="SAM" id="MobiDB-lite"/>
    </source>
</evidence>
<dbReference type="RefSeq" id="WP_060819321.1">
    <property type="nucleotide sequence ID" value="NZ_FCOC02000006.1"/>
</dbReference>
<evidence type="ECO:0000313" key="3">
    <source>
        <dbReference type="Proteomes" id="UP000054893"/>
    </source>
</evidence>
<dbReference type="EMBL" id="FCOC02000006">
    <property type="protein sequence ID" value="SAL29642.1"/>
    <property type="molecule type" value="Genomic_DNA"/>
</dbReference>
<dbReference type="OrthoDB" id="8724867at2"/>
<feature type="region of interest" description="Disordered" evidence="1">
    <location>
        <begin position="187"/>
        <end position="230"/>
    </location>
</feature>
<protein>
    <recommendedName>
        <fullName evidence="4">Tail fiber protein</fullName>
    </recommendedName>
</protein>
<evidence type="ECO:0008006" key="4">
    <source>
        <dbReference type="Google" id="ProtNLM"/>
    </source>
</evidence>
<accession>A0A158GC97</accession>
<gene>
    <name evidence="2" type="ORF">AWB64_02540</name>
</gene>